<evidence type="ECO:0000259" key="3">
    <source>
        <dbReference type="Pfam" id="PF13324"/>
    </source>
</evidence>
<dbReference type="Gene3D" id="1.20.1410.10">
    <property type="entry name" value="I/LWEQ domain"/>
    <property type="match status" value="1"/>
</dbReference>
<dbReference type="PANTHER" id="PTHR15492:SF1">
    <property type="entry name" value="CYCLIN-D1-BINDING PROTEIN 1"/>
    <property type="match status" value="1"/>
</dbReference>
<dbReference type="Proteomes" id="UP001497600">
    <property type="component" value="Chromosome F"/>
</dbReference>
<organism evidence="4 5">
    <name type="scientific">[Candida] anglica</name>
    <dbReference type="NCBI Taxonomy" id="148631"/>
    <lineage>
        <taxon>Eukaryota</taxon>
        <taxon>Fungi</taxon>
        <taxon>Dikarya</taxon>
        <taxon>Ascomycota</taxon>
        <taxon>Saccharomycotina</taxon>
        <taxon>Pichiomycetes</taxon>
        <taxon>Debaryomycetaceae</taxon>
        <taxon>Kurtzmaniella</taxon>
    </lineage>
</organism>
<dbReference type="InterPro" id="IPR049317">
    <property type="entry name" value="GCIP-like_N"/>
</dbReference>
<dbReference type="Pfam" id="PF13324">
    <property type="entry name" value="GCIP_N"/>
    <property type="match status" value="1"/>
</dbReference>
<reference evidence="4 5" key="1">
    <citation type="submission" date="2024-01" db="EMBL/GenBank/DDBJ databases">
        <authorList>
            <consortium name="Genoscope - CEA"/>
            <person name="William W."/>
        </authorList>
    </citation>
    <scope>NUCLEOTIDE SEQUENCE [LARGE SCALE GENOMIC DNA]</scope>
    <source>
        <strain evidence="4 5">29B2s-10</strain>
    </source>
</reference>
<evidence type="ECO:0000313" key="5">
    <source>
        <dbReference type="Proteomes" id="UP001497600"/>
    </source>
</evidence>
<keyword evidence="5" id="KW-1185">Reference proteome</keyword>
<evidence type="ECO:0000256" key="2">
    <source>
        <dbReference type="SAM" id="MobiDB-lite"/>
    </source>
</evidence>
<keyword evidence="1" id="KW-0175">Coiled coil</keyword>
<proteinExistence type="predicted"/>
<evidence type="ECO:0000256" key="1">
    <source>
        <dbReference type="SAM" id="Coils"/>
    </source>
</evidence>
<dbReference type="EMBL" id="OZ004258">
    <property type="protein sequence ID" value="CAK7913495.1"/>
    <property type="molecule type" value="Genomic_DNA"/>
</dbReference>
<feature type="domain" description="Cyclin-D1-binding protein 1-like N-terminal" evidence="3">
    <location>
        <begin position="42"/>
        <end position="198"/>
    </location>
</feature>
<dbReference type="Gene3D" id="1.20.1420.10">
    <property type="entry name" value="Talin, central domain"/>
    <property type="match status" value="1"/>
</dbReference>
<feature type="compositionally biased region" description="Acidic residues" evidence="2">
    <location>
        <begin position="198"/>
        <end position="221"/>
    </location>
</feature>
<sequence>MSEDQLSKLFISYEEALEYWLLTLGNESSQIKAAKVENPLEELSKTTQLVKAHTTKVGIIFKKETLAKETQTACNTLQKLSESSILLVSVVSQLTPDSISKIFYEEIVNFVRLLLTSLKGLVKELKSENKNARQEEQEAEIETTGGDRLISVGMVWTNCDNICSLLKKGKLGLLTQKMKQGIEFIDDGLDDFEEWAEDPQEMGDDPFGEFSDEEEDDDESSDKEPPITEDYSELSKYSLFWLNKFKLIKILLSSITKSLPSVTSAETINTIYSTQIKLIASIDKLISSLMMNMEVDEEESKELTDDIVRACKVLVKEVKAVNKQNENKVKWCVAWDSKFKEGL</sequence>
<accession>A0ABP0EFN4</accession>
<feature type="region of interest" description="Disordered" evidence="2">
    <location>
        <begin position="198"/>
        <end position="228"/>
    </location>
</feature>
<feature type="coiled-coil region" evidence="1">
    <location>
        <begin position="115"/>
        <end position="142"/>
    </location>
</feature>
<evidence type="ECO:0000313" key="4">
    <source>
        <dbReference type="EMBL" id="CAK7913495.1"/>
    </source>
</evidence>
<dbReference type="InterPro" id="IPR026907">
    <property type="entry name" value="GCIP-like"/>
</dbReference>
<gene>
    <name evidence="4" type="ORF">CAAN4_F12002</name>
</gene>
<protein>
    <recommendedName>
        <fullName evidence="3">Cyclin-D1-binding protein 1-like N-terminal domain-containing protein</fullName>
    </recommendedName>
</protein>
<dbReference type="PANTHER" id="PTHR15492">
    <property type="entry name" value="CYCLIN D1-BINDING PROTEIN 1"/>
    <property type="match status" value="1"/>
</dbReference>
<name>A0ABP0EFN4_9ASCO</name>